<dbReference type="GeneID" id="109485259"/>
<dbReference type="PANTHER" id="PTHR34645">
    <property type="entry name" value="SIMILAR TO HYPOTHETICAL PROTEIN"/>
    <property type="match status" value="1"/>
</dbReference>
<evidence type="ECO:0000256" key="1">
    <source>
        <dbReference type="SAM" id="Coils"/>
    </source>
</evidence>
<dbReference type="RefSeq" id="XP_019644292.1">
    <property type="nucleotide sequence ID" value="XM_019788733.1"/>
</dbReference>
<reference evidence="4" key="1">
    <citation type="submission" date="2025-08" db="UniProtKB">
        <authorList>
            <consortium name="RefSeq"/>
        </authorList>
    </citation>
    <scope>IDENTIFICATION</scope>
    <source>
        <tissue evidence="4">Gonad</tissue>
    </source>
</reference>
<gene>
    <name evidence="4" type="primary">LOC109485259</name>
</gene>
<evidence type="ECO:0000313" key="3">
    <source>
        <dbReference type="Proteomes" id="UP000515135"/>
    </source>
</evidence>
<proteinExistence type="predicted"/>
<feature type="coiled-coil region" evidence="1">
    <location>
        <begin position="72"/>
        <end position="146"/>
    </location>
</feature>
<feature type="region of interest" description="Disordered" evidence="2">
    <location>
        <begin position="1"/>
        <end position="28"/>
    </location>
</feature>
<keyword evidence="1" id="KW-0175">Coiled coil</keyword>
<organism evidence="3 4">
    <name type="scientific">Branchiostoma belcheri</name>
    <name type="common">Amphioxus</name>
    <dbReference type="NCBI Taxonomy" id="7741"/>
    <lineage>
        <taxon>Eukaryota</taxon>
        <taxon>Metazoa</taxon>
        <taxon>Chordata</taxon>
        <taxon>Cephalochordata</taxon>
        <taxon>Leptocardii</taxon>
        <taxon>Amphioxiformes</taxon>
        <taxon>Branchiostomatidae</taxon>
        <taxon>Branchiostoma</taxon>
    </lineage>
</organism>
<dbReference type="KEGG" id="bbel:109485259"/>
<protein>
    <submittedName>
        <fullName evidence="4">Uncharacterized protein C6orf163 homolog</fullName>
    </submittedName>
</protein>
<keyword evidence="3" id="KW-1185">Reference proteome</keyword>
<name>A0A6P5AMK5_BRABE</name>
<feature type="coiled-coil region" evidence="1">
    <location>
        <begin position="237"/>
        <end position="278"/>
    </location>
</feature>
<dbReference type="Proteomes" id="UP000515135">
    <property type="component" value="Unplaced"/>
</dbReference>
<dbReference type="OrthoDB" id="8774892at2759"/>
<accession>A0A6P5AMK5</accession>
<feature type="region of interest" description="Disordered" evidence="2">
    <location>
        <begin position="181"/>
        <end position="201"/>
    </location>
</feature>
<evidence type="ECO:0000256" key="2">
    <source>
        <dbReference type="SAM" id="MobiDB-lite"/>
    </source>
</evidence>
<dbReference type="InterPro" id="IPR038927">
    <property type="entry name" value="C6orf163"/>
</dbReference>
<dbReference type="AlphaFoldDB" id="A0A6P5AMK5"/>
<dbReference type="PANTHER" id="PTHR34645:SF1">
    <property type="entry name" value="GENE 136-RELATED"/>
    <property type="match status" value="1"/>
</dbReference>
<feature type="compositionally biased region" description="Polar residues" evidence="2">
    <location>
        <begin position="1"/>
        <end position="11"/>
    </location>
</feature>
<sequence>MATVGKSSSSLEPRYTGLPRRYEETKPALTQGFTHHSILDIGHKLHSKVQLTAGQQRDLAVQEAEARVWEEAETVKQEAVEAALQHAQTEKEREIKNIRKQYKKELKEEGLRVEGEMNKRMLQQLKKERQEAEEKLHDSLRKAQEEFAVQKVSAVKAAQDEERQAAAAQADRVAQMKADEAVETAKAADEDKKKALSNQHDQFQKDLAAAIARTREEEEKKHARHLASLQAEHDHELAQMRKALKSRELELRQITKQLDDMTSLKTKLEGDLLEMRQEFTRFAERCSGFQEGQADFLLAGIN</sequence>
<evidence type="ECO:0000313" key="4">
    <source>
        <dbReference type="RefSeq" id="XP_019644292.1"/>
    </source>
</evidence>